<proteinExistence type="predicted"/>
<accession>A0ABP1R0E1</accession>
<sequence length="130" mass="14434">MSELSFECSNQIREFVKGTPTETWGFSTFIRSAAFIVHPETFLVHDTLKIHCEIKIIGDVKKELSNGGMAFSSPSSEERNKRFKDELASDFGKLFKEEIGTDVTILVGKTGLKAHKIVLAGAFLSSSFEL</sequence>
<evidence type="ECO:0000313" key="2">
    <source>
        <dbReference type="EMBL" id="CAL8116558.1"/>
    </source>
</evidence>
<dbReference type="PROSITE" id="PS50144">
    <property type="entry name" value="MATH"/>
    <property type="match status" value="1"/>
</dbReference>
<dbReference type="Gene3D" id="2.60.210.10">
    <property type="entry name" value="Apoptosis, Tumor Necrosis Factor Receptor Associated Protein 2, Chain A"/>
    <property type="match status" value="1"/>
</dbReference>
<name>A0ABP1R0E1_9HEXA</name>
<feature type="domain" description="MATH" evidence="1">
    <location>
        <begin position="1"/>
        <end position="54"/>
    </location>
</feature>
<reference evidence="2 3" key="1">
    <citation type="submission" date="2024-08" db="EMBL/GenBank/DDBJ databases">
        <authorList>
            <person name="Cucini C."/>
            <person name="Frati F."/>
        </authorList>
    </citation>
    <scope>NUCLEOTIDE SEQUENCE [LARGE SCALE GENOMIC DNA]</scope>
</reference>
<dbReference type="Proteomes" id="UP001642540">
    <property type="component" value="Unassembled WGS sequence"/>
</dbReference>
<dbReference type="SUPFAM" id="SSF49599">
    <property type="entry name" value="TRAF domain-like"/>
    <property type="match status" value="1"/>
</dbReference>
<comment type="caution">
    <text evidence="2">The sequence shown here is derived from an EMBL/GenBank/DDBJ whole genome shotgun (WGS) entry which is preliminary data.</text>
</comment>
<dbReference type="SUPFAM" id="SSF54695">
    <property type="entry name" value="POZ domain"/>
    <property type="match status" value="1"/>
</dbReference>
<dbReference type="Gene3D" id="3.30.710.10">
    <property type="entry name" value="Potassium Channel Kv1.1, Chain A"/>
    <property type="match status" value="1"/>
</dbReference>
<dbReference type="InterPro" id="IPR011333">
    <property type="entry name" value="SKP1/BTB/POZ_sf"/>
</dbReference>
<keyword evidence="3" id="KW-1185">Reference proteome</keyword>
<dbReference type="InterPro" id="IPR008974">
    <property type="entry name" value="TRAF-like"/>
</dbReference>
<evidence type="ECO:0000313" key="3">
    <source>
        <dbReference type="Proteomes" id="UP001642540"/>
    </source>
</evidence>
<protein>
    <recommendedName>
        <fullName evidence="1">MATH domain-containing protein</fullName>
    </recommendedName>
</protein>
<organism evidence="2 3">
    <name type="scientific">Orchesella dallaii</name>
    <dbReference type="NCBI Taxonomy" id="48710"/>
    <lineage>
        <taxon>Eukaryota</taxon>
        <taxon>Metazoa</taxon>
        <taxon>Ecdysozoa</taxon>
        <taxon>Arthropoda</taxon>
        <taxon>Hexapoda</taxon>
        <taxon>Collembola</taxon>
        <taxon>Entomobryomorpha</taxon>
        <taxon>Entomobryoidea</taxon>
        <taxon>Orchesellidae</taxon>
        <taxon>Orchesellinae</taxon>
        <taxon>Orchesella</taxon>
    </lineage>
</organism>
<gene>
    <name evidence="2" type="ORF">ODALV1_LOCUS17335</name>
</gene>
<dbReference type="EMBL" id="CAXLJM020000053">
    <property type="protein sequence ID" value="CAL8116558.1"/>
    <property type="molecule type" value="Genomic_DNA"/>
</dbReference>
<dbReference type="InterPro" id="IPR002083">
    <property type="entry name" value="MATH/TRAF_dom"/>
</dbReference>
<evidence type="ECO:0000259" key="1">
    <source>
        <dbReference type="PROSITE" id="PS50144"/>
    </source>
</evidence>